<feature type="domain" description="Tyr recombinase" evidence="2">
    <location>
        <begin position="1"/>
        <end position="146"/>
    </location>
</feature>
<dbReference type="Gene3D" id="1.10.443.10">
    <property type="entry name" value="Intergrase catalytic core"/>
    <property type="match status" value="1"/>
</dbReference>
<protein>
    <recommendedName>
        <fullName evidence="2">Tyr recombinase domain-containing protein</fullName>
    </recommendedName>
</protein>
<dbReference type="AlphaFoldDB" id="A0A918WLX7"/>
<dbReference type="GO" id="GO:0003677">
    <property type="term" value="F:DNA binding"/>
    <property type="evidence" value="ECO:0007669"/>
    <property type="project" value="InterPro"/>
</dbReference>
<dbReference type="InterPro" id="IPR002104">
    <property type="entry name" value="Integrase_catalytic"/>
</dbReference>
<dbReference type="GO" id="GO:0006310">
    <property type="term" value="P:DNA recombination"/>
    <property type="evidence" value="ECO:0007669"/>
    <property type="project" value="UniProtKB-KW"/>
</dbReference>
<dbReference type="PANTHER" id="PTHR30349:SF64">
    <property type="entry name" value="PROPHAGE INTEGRASE INTD-RELATED"/>
    <property type="match status" value="1"/>
</dbReference>
<accession>A0A918WLX7</accession>
<dbReference type="Pfam" id="PF00589">
    <property type="entry name" value="Phage_integrase"/>
    <property type="match status" value="1"/>
</dbReference>
<proteinExistence type="predicted"/>
<dbReference type="EMBL" id="BMVB01000012">
    <property type="protein sequence ID" value="GHC57731.1"/>
    <property type="molecule type" value="Genomic_DNA"/>
</dbReference>
<comment type="caution">
    <text evidence="3">The sequence shown here is derived from an EMBL/GenBank/DDBJ whole genome shotgun (WGS) entry which is preliminary data.</text>
</comment>
<dbReference type="PROSITE" id="PS51898">
    <property type="entry name" value="TYR_RECOMBINASE"/>
    <property type="match status" value="1"/>
</dbReference>
<dbReference type="InterPro" id="IPR013762">
    <property type="entry name" value="Integrase-like_cat_sf"/>
</dbReference>
<name>A0A918WLX7_STRCJ</name>
<gene>
    <name evidence="3" type="ORF">GCM10010507_38030</name>
</gene>
<organism evidence="3 4">
    <name type="scientific">Streptomyces cinnamoneus</name>
    <name type="common">Streptoverticillium cinnamoneum</name>
    <dbReference type="NCBI Taxonomy" id="53446"/>
    <lineage>
        <taxon>Bacteria</taxon>
        <taxon>Bacillati</taxon>
        <taxon>Actinomycetota</taxon>
        <taxon>Actinomycetes</taxon>
        <taxon>Kitasatosporales</taxon>
        <taxon>Streptomycetaceae</taxon>
        <taxon>Streptomyces</taxon>
        <taxon>Streptomyces cinnamoneus group</taxon>
    </lineage>
</organism>
<sequence length="168" mass="19210">MTKGRGRAHCIRHLKWRDQDEGRSVPLPATIAAKIHEHLRLYGTFRVEDGLNRIAGDYLFSNIGRTNILMYSLVDRLWRNAKKAADITRKITPHWLRHFFASAGLSKGVPVTDMAAWLGHRDPKITHQTYAHIMPDAPQRLRTVMDSVFMLETELTLPLQFDALVEAA</sequence>
<reference evidence="3" key="2">
    <citation type="submission" date="2020-09" db="EMBL/GenBank/DDBJ databases">
        <authorList>
            <person name="Sun Q."/>
            <person name="Ohkuma M."/>
        </authorList>
    </citation>
    <scope>NUCLEOTIDE SEQUENCE</scope>
    <source>
        <strain evidence="3">JCM 4633</strain>
    </source>
</reference>
<evidence type="ECO:0000313" key="4">
    <source>
        <dbReference type="Proteomes" id="UP000646244"/>
    </source>
</evidence>
<keyword evidence="1" id="KW-0233">DNA recombination</keyword>
<dbReference type="RefSeq" id="WP_190111035.1">
    <property type="nucleotide sequence ID" value="NZ_BMVB01000012.1"/>
</dbReference>
<dbReference type="GO" id="GO:0015074">
    <property type="term" value="P:DNA integration"/>
    <property type="evidence" value="ECO:0007669"/>
    <property type="project" value="InterPro"/>
</dbReference>
<dbReference type="Proteomes" id="UP000646244">
    <property type="component" value="Unassembled WGS sequence"/>
</dbReference>
<dbReference type="SUPFAM" id="SSF56349">
    <property type="entry name" value="DNA breaking-rejoining enzymes"/>
    <property type="match status" value="1"/>
</dbReference>
<dbReference type="PANTHER" id="PTHR30349">
    <property type="entry name" value="PHAGE INTEGRASE-RELATED"/>
    <property type="match status" value="1"/>
</dbReference>
<dbReference type="InterPro" id="IPR050090">
    <property type="entry name" value="Tyrosine_recombinase_XerCD"/>
</dbReference>
<evidence type="ECO:0000256" key="1">
    <source>
        <dbReference type="ARBA" id="ARBA00023172"/>
    </source>
</evidence>
<dbReference type="InterPro" id="IPR011010">
    <property type="entry name" value="DNA_brk_join_enz"/>
</dbReference>
<evidence type="ECO:0000259" key="2">
    <source>
        <dbReference type="PROSITE" id="PS51898"/>
    </source>
</evidence>
<reference evidence="3" key="1">
    <citation type="journal article" date="2014" name="Int. J. Syst. Evol. Microbiol.">
        <title>Complete genome sequence of Corynebacterium casei LMG S-19264T (=DSM 44701T), isolated from a smear-ripened cheese.</title>
        <authorList>
            <consortium name="US DOE Joint Genome Institute (JGI-PGF)"/>
            <person name="Walter F."/>
            <person name="Albersmeier A."/>
            <person name="Kalinowski J."/>
            <person name="Ruckert C."/>
        </authorList>
    </citation>
    <scope>NUCLEOTIDE SEQUENCE</scope>
    <source>
        <strain evidence="3">JCM 4633</strain>
    </source>
</reference>
<evidence type="ECO:0000313" key="3">
    <source>
        <dbReference type="EMBL" id="GHC57731.1"/>
    </source>
</evidence>